<protein>
    <submittedName>
        <fullName evidence="3">Uncharacterized protein LOC113506531 isoform X1</fullName>
    </submittedName>
</protein>
<feature type="transmembrane region" description="Helical" evidence="1">
    <location>
        <begin position="34"/>
        <end position="52"/>
    </location>
</feature>
<dbReference type="GeneID" id="113506531"/>
<dbReference type="KEGG" id="tnl:113506531"/>
<reference evidence="3" key="1">
    <citation type="submission" date="2025-08" db="UniProtKB">
        <authorList>
            <consortium name="RefSeq"/>
        </authorList>
    </citation>
    <scope>IDENTIFICATION</scope>
</reference>
<dbReference type="InParanoid" id="A0A7E5WWF4"/>
<evidence type="ECO:0000256" key="1">
    <source>
        <dbReference type="SAM" id="Phobius"/>
    </source>
</evidence>
<gene>
    <name evidence="3" type="primary">LOC113506531</name>
</gene>
<dbReference type="OrthoDB" id="6372431at2759"/>
<dbReference type="RefSeq" id="XP_026745170.1">
    <property type="nucleotide sequence ID" value="XM_026889369.1"/>
</dbReference>
<evidence type="ECO:0000313" key="3">
    <source>
        <dbReference type="RefSeq" id="XP_026745170.1"/>
    </source>
</evidence>
<keyword evidence="1" id="KW-0812">Transmembrane</keyword>
<keyword evidence="1" id="KW-1133">Transmembrane helix</keyword>
<proteinExistence type="predicted"/>
<dbReference type="AlphaFoldDB" id="A0A7E5WWF4"/>
<keyword evidence="1" id="KW-0472">Membrane</keyword>
<organism evidence="2 3">
    <name type="scientific">Trichoplusia ni</name>
    <name type="common">Cabbage looper</name>
    <dbReference type="NCBI Taxonomy" id="7111"/>
    <lineage>
        <taxon>Eukaryota</taxon>
        <taxon>Metazoa</taxon>
        <taxon>Ecdysozoa</taxon>
        <taxon>Arthropoda</taxon>
        <taxon>Hexapoda</taxon>
        <taxon>Insecta</taxon>
        <taxon>Pterygota</taxon>
        <taxon>Neoptera</taxon>
        <taxon>Endopterygota</taxon>
        <taxon>Lepidoptera</taxon>
        <taxon>Glossata</taxon>
        <taxon>Ditrysia</taxon>
        <taxon>Noctuoidea</taxon>
        <taxon>Noctuidae</taxon>
        <taxon>Plusiinae</taxon>
        <taxon>Trichoplusia</taxon>
    </lineage>
</organism>
<name>A0A7E5WWF4_TRINI</name>
<keyword evidence="2" id="KW-1185">Reference proteome</keyword>
<evidence type="ECO:0000313" key="2">
    <source>
        <dbReference type="Proteomes" id="UP000322000"/>
    </source>
</evidence>
<accession>A0A7E5WWF4</accession>
<dbReference type="Proteomes" id="UP000322000">
    <property type="component" value="Chromosome 18"/>
</dbReference>
<sequence>MGKFSTYRYLELKDDTSAAHINVRSRTIKHPRRLKKVFIFLIVLALFVTYFLDSYISSYFKSRKVQNGKWHGHIRLFAGQSQWLDGLAKSLGYESVFHHAVIIDAGSSGSRVLAYKFRVPFIGESYFFCDV</sequence>